<dbReference type="AlphaFoldDB" id="A0A5B7EE43"/>
<protein>
    <submittedName>
        <fullName evidence="1">Uncharacterized protein</fullName>
    </submittedName>
</protein>
<reference evidence="1 2" key="1">
    <citation type="submission" date="2019-05" db="EMBL/GenBank/DDBJ databases">
        <title>Another draft genome of Portunus trituberculatus and its Hox gene families provides insights of decapod evolution.</title>
        <authorList>
            <person name="Jeong J.-H."/>
            <person name="Song I."/>
            <person name="Kim S."/>
            <person name="Choi T."/>
            <person name="Kim D."/>
            <person name="Ryu S."/>
            <person name="Kim W."/>
        </authorList>
    </citation>
    <scope>NUCLEOTIDE SEQUENCE [LARGE SCALE GENOMIC DNA]</scope>
    <source>
        <tissue evidence="1">Muscle</tissue>
    </source>
</reference>
<evidence type="ECO:0000313" key="1">
    <source>
        <dbReference type="EMBL" id="MPC31273.1"/>
    </source>
</evidence>
<name>A0A5B7EE43_PORTR</name>
<evidence type="ECO:0000313" key="2">
    <source>
        <dbReference type="Proteomes" id="UP000324222"/>
    </source>
</evidence>
<gene>
    <name evidence="1" type="ORF">E2C01_024558</name>
</gene>
<dbReference type="EMBL" id="VSRR010002404">
    <property type="protein sequence ID" value="MPC31273.1"/>
    <property type="molecule type" value="Genomic_DNA"/>
</dbReference>
<proteinExistence type="predicted"/>
<accession>A0A5B7EE43</accession>
<sequence length="66" mass="7158">MAKVGSFLVPRIRLTPNTNIKSYFHRACQSVVPSLGLLPAAHVLSCTRHSVTHTRIVLACVAAEMS</sequence>
<dbReference type="Proteomes" id="UP000324222">
    <property type="component" value="Unassembled WGS sequence"/>
</dbReference>
<comment type="caution">
    <text evidence="1">The sequence shown here is derived from an EMBL/GenBank/DDBJ whole genome shotgun (WGS) entry which is preliminary data.</text>
</comment>
<keyword evidence="2" id="KW-1185">Reference proteome</keyword>
<organism evidence="1 2">
    <name type="scientific">Portunus trituberculatus</name>
    <name type="common">Swimming crab</name>
    <name type="synonym">Neptunus trituberculatus</name>
    <dbReference type="NCBI Taxonomy" id="210409"/>
    <lineage>
        <taxon>Eukaryota</taxon>
        <taxon>Metazoa</taxon>
        <taxon>Ecdysozoa</taxon>
        <taxon>Arthropoda</taxon>
        <taxon>Crustacea</taxon>
        <taxon>Multicrustacea</taxon>
        <taxon>Malacostraca</taxon>
        <taxon>Eumalacostraca</taxon>
        <taxon>Eucarida</taxon>
        <taxon>Decapoda</taxon>
        <taxon>Pleocyemata</taxon>
        <taxon>Brachyura</taxon>
        <taxon>Eubrachyura</taxon>
        <taxon>Portunoidea</taxon>
        <taxon>Portunidae</taxon>
        <taxon>Portuninae</taxon>
        <taxon>Portunus</taxon>
    </lineage>
</organism>